<protein>
    <submittedName>
        <fullName evidence="1">Uncharacterized protein</fullName>
    </submittedName>
</protein>
<evidence type="ECO:0000313" key="1">
    <source>
        <dbReference type="EMBL" id="AIY85341.1"/>
    </source>
</evidence>
<keyword evidence="2" id="KW-1185">Reference proteome</keyword>
<dbReference type="RefSeq" id="WP_040113533.1">
    <property type="nucleotide sequence ID" value="NZ_CP006906.1"/>
</dbReference>
<proteinExistence type="predicted"/>
<evidence type="ECO:0000313" key="2">
    <source>
        <dbReference type="Proteomes" id="UP000030635"/>
    </source>
</evidence>
<dbReference type="HOGENOM" id="CLU_2732947_0_0_9"/>
<sequence>MAVKRRREKKNKMKELIKNSRKIKCCFCDAKENCKRRAYKEKSEEMGINTYCSITPNKKKKVKKKKKSFMEKAIFSL</sequence>
<name>A0A0A7G2Y7_9CLOT</name>
<dbReference type="Proteomes" id="UP000030635">
    <property type="component" value="Plasmid pCBJ"/>
</dbReference>
<keyword evidence="1" id="KW-0614">Plasmid</keyword>
<organism evidence="1 2">
    <name type="scientific">Clostridium baratii str. Sullivan</name>
    <dbReference type="NCBI Taxonomy" id="1415775"/>
    <lineage>
        <taxon>Bacteria</taxon>
        <taxon>Bacillati</taxon>
        <taxon>Bacillota</taxon>
        <taxon>Clostridia</taxon>
        <taxon>Eubacteriales</taxon>
        <taxon>Clostridiaceae</taxon>
        <taxon>Clostridium</taxon>
    </lineage>
</organism>
<dbReference type="EMBL" id="CP006906">
    <property type="protein sequence ID" value="AIY85341.1"/>
    <property type="molecule type" value="Genomic_DNA"/>
</dbReference>
<accession>A0A0A7G2Y7</accession>
<dbReference type="AlphaFoldDB" id="A0A0A7G2Y7"/>
<gene>
    <name evidence="1" type="ORF">U729_3065</name>
</gene>
<geneLocation type="plasmid" evidence="1 2">
    <name>pCBJ</name>
</geneLocation>
<dbReference type="OrthoDB" id="9972488at2"/>
<dbReference type="KEGG" id="cbv:U729_3065"/>
<reference evidence="1 2" key="1">
    <citation type="journal article" date="2015" name="Infect. Genet. Evol.">
        <title>Genomic sequences of six botulinum neurotoxin-producing strains representing three clostridial species illustrate the mobility and diversity of botulinum neurotoxin genes.</title>
        <authorList>
            <person name="Smith T.J."/>
            <person name="Hill K.K."/>
            <person name="Xie G."/>
            <person name="Foley B.T."/>
            <person name="Williamson C.H."/>
            <person name="Foster J.T."/>
            <person name="Johnson S.L."/>
            <person name="Chertkov O."/>
            <person name="Teshima H."/>
            <person name="Gibbons H.S."/>
            <person name="Johnsky L.A."/>
            <person name="Karavis M.A."/>
            <person name="Smith L.A."/>
        </authorList>
    </citation>
    <scope>NUCLEOTIDE SEQUENCE [LARGE SCALE GENOMIC DNA]</scope>
    <source>
        <strain evidence="1">Sullivan</strain>
        <plasmid evidence="2">Plasmid pCBJ</plasmid>
    </source>
</reference>